<sequence>MGTLFGTDGIRGIANDTLDNVLAYRVGQATAYQLWQQKGSQPVVAIGKDTRISSDMLEAALSTGLCAGGATVVQLGVVPTPSVAYLTVKHHADTGIVISASHNPFEYNGIKMFSGQGFKLNDELEEAIERMVLARGPIPVRMGADIGQIFNGHHTLEEYTAHLVSTVTEEIHDLRIVIDCANGAASKTVRRIFNRFDCNVTYIHDRPNGTNINNGCGSTHLEDLAKRVVEGAYDVGIAFDGDADRCLVVDERGRTVDGDQIMAICAARLKAQGKLQNNGFVATIMSNLGLHKFAKEHDMNLLCSGVGDRHVLELMREKGLILGGEQSGHIIFLNHMTTGDGQLAALQFLQILSTSGMTVSQLAATVPQYPQHLVNVKAPFEQADKQALLESDGVKAAIAEAEAMLGEEGRVLVRPSGTEALIRVMAEAGTQELAEKAVALVAASVENAQNGN</sequence>
<reference evidence="14" key="1">
    <citation type="submission" date="2020-10" db="EMBL/GenBank/DDBJ databases">
        <authorList>
            <person name="Gilroy R."/>
        </authorList>
    </citation>
    <scope>NUCLEOTIDE SEQUENCE</scope>
    <source>
        <strain evidence="14">ChiBcec16-1751</strain>
    </source>
</reference>
<dbReference type="Gene3D" id="3.30.310.50">
    <property type="entry name" value="Alpha-D-phosphohexomutase, C-terminal domain"/>
    <property type="match status" value="1"/>
</dbReference>
<dbReference type="SUPFAM" id="SSF55957">
    <property type="entry name" value="Phosphoglucomutase, C-terminal domain"/>
    <property type="match status" value="1"/>
</dbReference>
<dbReference type="FunFam" id="3.40.120.10:FF:000003">
    <property type="entry name" value="Phosphoglucosamine mutase"/>
    <property type="match status" value="1"/>
</dbReference>
<dbReference type="InterPro" id="IPR005846">
    <property type="entry name" value="A-D-PHexomutase_a/b/a-III"/>
</dbReference>
<comment type="cofactor">
    <cofactor evidence="7">
        <name>Mg(2+)</name>
        <dbReference type="ChEBI" id="CHEBI:18420"/>
    </cofactor>
    <text evidence="7">Binds 1 Mg(2+) ion per subunit.</text>
</comment>
<evidence type="ECO:0000259" key="13">
    <source>
        <dbReference type="Pfam" id="PF02880"/>
    </source>
</evidence>
<dbReference type="InterPro" id="IPR006352">
    <property type="entry name" value="GlmM_bact"/>
</dbReference>
<dbReference type="CDD" id="cd05802">
    <property type="entry name" value="GlmM"/>
    <property type="match status" value="1"/>
</dbReference>
<feature type="binding site" evidence="7">
    <location>
        <position position="240"/>
    </location>
    <ligand>
        <name>Mg(2+)</name>
        <dbReference type="ChEBI" id="CHEBI:18420"/>
    </ligand>
</feature>
<comment type="catalytic activity">
    <reaction evidence="6 7 9">
        <text>alpha-D-glucosamine 1-phosphate = D-glucosamine 6-phosphate</text>
        <dbReference type="Rhea" id="RHEA:23424"/>
        <dbReference type="ChEBI" id="CHEBI:58516"/>
        <dbReference type="ChEBI" id="CHEBI:58725"/>
        <dbReference type="EC" id="5.4.2.10"/>
    </reaction>
</comment>
<feature type="domain" description="Alpha-D-phosphohexomutase C-terminal" evidence="10">
    <location>
        <begin position="376"/>
        <end position="442"/>
    </location>
</feature>
<evidence type="ECO:0000256" key="4">
    <source>
        <dbReference type="ARBA" id="ARBA00022842"/>
    </source>
</evidence>
<dbReference type="GO" id="GO:0005975">
    <property type="term" value="P:carbohydrate metabolic process"/>
    <property type="evidence" value="ECO:0007669"/>
    <property type="project" value="InterPro"/>
</dbReference>
<protein>
    <recommendedName>
        <fullName evidence="7 9">Phosphoglucosamine mutase</fullName>
        <ecNumber evidence="7 9">5.4.2.10</ecNumber>
    </recommendedName>
</protein>
<dbReference type="AlphaFoldDB" id="A0A9D1F7N7"/>
<dbReference type="InterPro" id="IPR036900">
    <property type="entry name" value="A-D-PHexomutase_C_sf"/>
</dbReference>
<dbReference type="FunFam" id="3.40.120.10:FF:000001">
    <property type="entry name" value="Phosphoglucosamine mutase"/>
    <property type="match status" value="1"/>
</dbReference>
<dbReference type="GO" id="GO:0004615">
    <property type="term" value="F:phosphomannomutase activity"/>
    <property type="evidence" value="ECO:0007669"/>
    <property type="project" value="TreeGrafter"/>
</dbReference>
<organism evidence="14 15">
    <name type="scientific">Candidatus Avoscillospira avistercoris</name>
    <dbReference type="NCBI Taxonomy" id="2840707"/>
    <lineage>
        <taxon>Bacteria</taxon>
        <taxon>Bacillati</taxon>
        <taxon>Bacillota</taxon>
        <taxon>Clostridia</taxon>
        <taxon>Eubacteriales</taxon>
        <taxon>Oscillospiraceae</taxon>
        <taxon>Oscillospiraceae incertae sedis</taxon>
        <taxon>Candidatus Avoscillospira</taxon>
    </lineage>
</organism>
<evidence type="ECO:0000259" key="12">
    <source>
        <dbReference type="Pfam" id="PF02879"/>
    </source>
</evidence>
<evidence type="ECO:0000256" key="6">
    <source>
        <dbReference type="ARBA" id="ARBA00050364"/>
    </source>
</evidence>
<dbReference type="GO" id="GO:0006048">
    <property type="term" value="P:UDP-N-acetylglucosamine biosynthetic process"/>
    <property type="evidence" value="ECO:0007669"/>
    <property type="project" value="TreeGrafter"/>
</dbReference>
<proteinExistence type="inferred from homology"/>
<keyword evidence="2 7" id="KW-0597">Phosphoprotein</keyword>
<evidence type="ECO:0000256" key="8">
    <source>
        <dbReference type="RuleBase" id="RU004326"/>
    </source>
</evidence>
<feature type="modified residue" description="Phosphoserine" evidence="7">
    <location>
        <position position="101"/>
    </location>
</feature>
<feature type="binding site" evidence="7">
    <location>
        <position position="244"/>
    </location>
    <ligand>
        <name>Mg(2+)</name>
        <dbReference type="ChEBI" id="CHEBI:18420"/>
    </ligand>
</feature>
<keyword evidence="4 7" id="KW-0460">Magnesium</keyword>
<evidence type="ECO:0000256" key="2">
    <source>
        <dbReference type="ARBA" id="ARBA00022553"/>
    </source>
</evidence>
<dbReference type="GO" id="GO:0009252">
    <property type="term" value="P:peptidoglycan biosynthetic process"/>
    <property type="evidence" value="ECO:0007669"/>
    <property type="project" value="TreeGrafter"/>
</dbReference>
<dbReference type="Pfam" id="PF00408">
    <property type="entry name" value="PGM_PMM_IV"/>
    <property type="match status" value="1"/>
</dbReference>
<feature type="binding site" description="via phosphate group" evidence="7">
    <location>
        <position position="101"/>
    </location>
    <ligand>
        <name>Mg(2+)</name>
        <dbReference type="ChEBI" id="CHEBI:18420"/>
    </ligand>
</feature>
<feature type="binding site" evidence="7">
    <location>
        <position position="242"/>
    </location>
    <ligand>
        <name>Mg(2+)</name>
        <dbReference type="ChEBI" id="CHEBI:18420"/>
    </ligand>
</feature>
<dbReference type="HAMAP" id="MF_01554_B">
    <property type="entry name" value="GlmM_B"/>
    <property type="match status" value="1"/>
</dbReference>
<evidence type="ECO:0000313" key="14">
    <source>
        <dbReference type="EMBL" id="HIS63754.1"/>
    </source>
</evidence>
<dbReference type="Pfam" id="PF02880">
    <property type="entry name" value="PGM_PMM_III"/>
    <property type="match status" value="1"/>
</dbReference>
<dbReference type="Gene3D" id="3.40.120.10">
    <property type="entry name" value="Alpha-D-Glucose-1,6-Bisphosphate, subunit A, domain 3"/>
    <property type="match status" value="3"/>
</dbReference>
<feature type="domain" description="Alpha-D-phosphohexomutase alpha/beta/alpha" evidence="11">
    <location>
        <begin position="3"/>
        <end position="132"/>
    </location>
</feature>
<comment type="similarity">
    <text evidence="1 7 8">Belongs to the phosphohexose mutase family.</text>
</comment>
<dbReference type="Pfam" id="PF02879">
    <property type="entry name" value="PGM_PMM_II"/>
    <property type="match status" value="1"/>
</dbReference>
<dbReference type="InterPro" id="IPR016055">
    <property type="entry name" value="A-D-PHexomutase_a/b/a-I/II/III"/>
</dbReference>
<dbReference type="NCBIfam" id="TIGR01455">
    <property type="entry name" value="glmM"/>
    <property type="match status" value="1"/>
</dbReference>
<dbReference type="PANTHER" id="PTHR42946:SF1">
    <property type="entry name" value="PHOSPHOGLUCOMUTASE (ALPHA-D-GLUCOSE-1,6-BISPHOSPHATE-DEPENDENT)"/>
    <property type="match status" value="1"/>
</dbReference>
<comment type="PTM">
    <text evidence="7">Activated by phosphorylation.</text>
</comment>
<dbReference type="PROSITE" id="PS00710">
    <property type="entry name" value="PGM_PMM"/>
    <property type="match status" value="1"/>
</dbReference>
<dbReference type="GO" id="GO:0008966">
    <property type="term" value="F:phosphoglucosamine mutase activity"/>
    <property type="evidence" value="ECO:0007669"/>
    <property type="project" value="UniProtKB-UniRule"/>
</dbReference>
<reference evidence="14" key="2">
    <citation type="journal article" date="2021" name="PeerJ">
        <title>Extensive microbial diversity within the chicken gut microbiome revealed by metagenomics and culture.</title>
        <authorList>
            <person name="Gilroy R."/>
            <person name="Ravi A."/>
            <person name="Getino M."/>
            <person name="Pursley I."/>
            <person name="Horton D.L."/>
            <person name="Alikhan N.F."/>
            <person name="Baker D."/>
            <person name="Gharbi K."/>
            <person name="Hall N."/>
            <person name="Watson M."/>
            <person name="Adriaenssens E.M."/>
            <person name="Foster-Nyarko E."/>
            <person name="Jarju S."/>
            <person name="Secka A."/>
            <person name="Antonio M."/>
            <person name="Oren A."/>
            <person name="Chaudhuri R.R."/>
            <person name="La Ragione R."/>
            <person name="Hildebrand F."/>
            <person name="Pallen M.J."/>
        </authorList>
    </citation>
    <scope>NUCLEOTIDE SEQUENCE</scope>
    <source>
        <strain evidence="14">ChiBcec16-1751</strain>
    </source>
</reference>
<dbReference type="PRINTS" id="PR00509">
    <property type="entry name" value="PGMPMM"/>
</dbReference>
<dbReference type="InterPro" id="IPR005844">
    <property type="entry name" value="A-D-PHexomutase_a/b/a-I"/>
</dbReference>
<dbReference type="InterPro" id="IPR005841">
    <property type="entry name" value="Alpha-D-phosphohexomutase_SF"/>
</dbReference>
<keyword evidence="5 7" id="KW-0413">Isomerase</keyword>
<accession>A0A9D1F7N7</accession>
<gene>
    <name evidence="7" type="primary">glmM</name>
    <name evidence="14" type="ORF">IAA83_00100</name>
</gene>
<evidence type="ECO:0000256" key="1">
    <source>
        <dbReference type="ARBA" id="ARBA00010231"/>
    </source>
</evidence>
<evidence type="ECO:0000256" key="7">
    <source>
        <dbReference type="HAMAP-Rule" id="MF_01554"/>
    </source>
</evidence>
<dbReference type="EMBL" id="DVJJ01000003">
    <property type="protein sequence ID" value="HIS63754.1"/>
    <property type="molecule type" value="Genomic_DNA"/>
</dbReference>
<evidence type="ECO:0000256" key="3">
    <source>
        <dbReference type="ARBA" id="ARBA00022723"/>
    </source>
</evidence>
<dbReference type="Pfam" id="PF02878">
    <property type="entry name" value="PGM_PMM_I"/>
    <property type="match status" value="1"/>
</dbReference>
<feature type="domain" description="Alpha-D-phosphohexomutase alpha/beta/alpha" evidence="12">
    <location>
        <begin position="157"/>
        <end position="253"/>
    </location>
</feature>
<dbReference type="FunFam" id="3.30.310.50:FF:000001">
    <property type="entry name" value="Phosphoglucosamine mutase"/>
    <property type="match status" value="1"/>
</dbReference>
<dbReference type="InterPro" id="IPR005845">
    <property type="entry name" value="A-D-PHexomutase_a/b/a-II"/>
</dbReference>
<feature type="domain" description="Alpha-D-phosphohexomutase alpha/beta/alpha" evidence="13">
    <location>
        <begin position="257"/>
        <end position="368"/>
    </location>
</feature>
<dbReference type="SUPFAM" id="SSF53738">
    <property type="entry name" value="Phosphoglucomutase, first 3 domains"/>
    <property type="match status" value="3"/>
</dbReference>
<dbReference type="GO" id="GO:0005829">
    <property type="term" value="C:cytosol"/>
    <property type="evidence" value="ECO:0007669"/>
    <property type="project" value="TreeGrafter"/>
</dbReference>
<dbReference type="InterPro" id="IPR016066">
    <property type="entry name" value="A-D-PHexomutase_CS"/>
</dbReference>
<keyword evidence="3 7" id="KW-0479">Metal-binding</keyword>
<evidence type="ECO:0000313" key="15">
    <source>
        <dbReference type="Proteomes" id="UP000886741"/>
    </source>
</evidence>
<dbReference type="Proteomes" id="UP000886741">
    <property type="component" value="Unassembled WGS sequence"/>
</dbReference>
<dbReference type="InterPro" id="IPR005843">
    <property type="entry name" value="A-D-PHexomutase_C"/>
</dbReference>
<evidence type="ECO:0000256" key="5">
    <source>
        <dbReference type="ARBA" id="ARBA00023235"/>
    </source>
</evidence>
<dbReference type="PANTHER" id="PTHR42946">
    <property type="entry name" value="PHOSPHOHEXOSE MUTASE"/>
    <property type="match status" value="1"/>
</dbReference>
<dbReference type="EC" id="5.4.2.10" evidence="7 9"/>
<comment type="function">
    <text evidence="7 9">Catalyzes the conversion of glucosamine-6-phosphate to glucosamine-1-phosphate.</text>
</comment>
<dbReference type="InterPro" id="IPR050060">
    <property type="entry name" value="Phosphoglucosamine_mutase"/>
</dbReference>
<dbReference type="GO" id="GO:0000287">
    <property type="term" value="F:magnesium ion binding"/>
    <property type="evidence" value="ECO:0007669"/>
    <property type="project" value="UniProtKB-UniRule"/>
</dbReference>
<feature type="active site" description="Phosphoserine intermediate" evidence="7">
    <location>
        <position position="101"/>
    </location>
</feature>
<evidence type="ECO:0000256" key="9">
    <source>
        <dbReference type="RuleBase" id="RU004327"/>
    </source>
</evidence>
<name>A0A9D1F7N7_9FIRM</name>
<evidence type="ECO:0000259" key="11">
    <source>
        <dbReference type="Pfam" id="PF02878"/>
    </source>
</evidence>
<comment type="caution">
    <text evidence="14">The sequence shown here is derived from an EMBL/GenBank/DDBJ whole genome shotgun (WGS) entry which is preliminary data.</text>
</comment>
<evidence type="ECO:0000259" key="10">
    <source>
        <dbReference type="Pfam" id="PF00408"/>
    </source>
</evidence>